<accession>A0A2W2BTS3</accession>
<dbReference type="OrthoDB" id="9809206at2"/>
<gene>
    <name evidence="10" type="ORF">DN068_19715</name>
</gene>
<evidence type="ECO:0000313" key="10">
    <source>
        <dbReference type="EMBL" id="PZF71203.1"/>
    </source>
</evidence>
<reference evidence="10 11" key="1">
    <citation type="submission" date="2018-06" db="EMBL/GenBank/DDBJ databases">
        <title>Mucibacter soli gen. nov., sp. nov., a new member of the family Chitinophagaceae producing mucin.</title>
        <authorList>
            <person name="Kim M.-K."/>
            <person name="Park S."/>
            <person name="Kim T.-S."/>
            <person name="Joung Y."/>
            <person name="Han J.-H."/>
            <person name="Kim S.B."/>
        </authorList>
    </citation>
    <scope>NUCLEOTIDE SEQUENCE [LARGE SCALE GENOMIC DNA]</scope>
    <source>
        <strain evidence="10 11">R1-15</strain>
    </source>
</reference>
<dbReference type="PANTHER" id="PTHR30347:SF1">
    <property type="entry name" value="MECHANOSENSITIVE CHANNEL MSCK"/>
    <property type="match status" value="1"/>
</dbReference>
<evidence type="ECO:0000256" key="2">
    <source>
        <dbReference type="ARBA" id="ARBA00008017"/>
    </source>
</evidence>
<dbReference type="Gene3D" id="2.30.30.60">
    <property type="match status" value="1"/>
</dbReference>
<dbReference type="SUPFAM" id="SSF50182">
    <property type="entry name" value="Sm-like ribonucleoproteins"/>
    <property type="match status" value="1"/>
</dbReference>
<evidence type="ECO:0000256" key="5">
    <source>
        <dbReference type="ARBA" id="ARBA00022989"/>
    </source>
</evidence>
<keyword evidence="11" id="KW-1185">Reference proteome</keyword>
<keyword evidence="5 7" id="KW-1133">Transmembrane helix</keyword>
<keyword evidence="4 7" id="KW-0812">Transmembrane</keyword>
<evidence type="ECO:0000256" key="3">
    <source>
        <dbReference type="ARBA" id="ARBA00022475"/>
    </source>
</evidence>
<feature type="domain" description="Mechanosensitive ion channel MscS C-terminal" evidence="9">
    <location>
        <begin position="727"/>
        <end position="809"/>
    </location>
</feature>
<feature type="transmembrane region" description="Helical" evidence="7">
    <location>
        <begin position="519"/>
        <end position="538"/>
    </location>
</feature>
<keyword evidence="6 7" id="KW-0472">Membrane</keyword>
<evidence type="ECO:0000259" key="8">
    <source>
        <dbReference type="Pfam" id="PF00924"/>
    </source>
</evidence>
<dbReference type="GO" id="GO:0005886">
    <property type="term" value="C:plasma membrane"/>
    <property type="evidence" value="ECO:0007669"/>
    <property type="project" value="UniProtKB-SubCell"/>
</dbReference>
<dbReference type="EMBL" id="QKTW01000026">
    <property type="protein sequence ID" value="PZF71203.1"/>
    <property type="molecule type" value="Genomic_DNA"/>
</dbReference>
<dbReference type="SUPFAM" id="SSF82689">
    <property type="entry name" value="Mechanosensitive channel protein MscS (YggB), C-terminal domain"/>
    <property type="match status" value="1"/>
</dbReference>
<feature type="transmembrane region" description="Helical" evidence="7">
    <location>
        <begin position="378"/>
        <end position="401"/>
    </location>
</feature>
<feature type="transmembrane region" description="Helical" evidence="7">
    <location>
        <begin position="567"/>
        <end position="589"/>
    </location>
</feature>
<feature type="transmembrane region" description="Helical" evidence="7">
    <location>
        <begin position="609"/>
        <end position="631"/>
    </location>
</feature>
<feature type="transmembrane region" description="Helical" evidence="7">
    <location>
        <begin position="437"/>
        <end position="458"/>
    </location>
</feature>
<dbReference type="RefSeq" id="WP_111000671.1">
    <property type="nucleotide sequence ID" value="NZ_QKTW01000026.1"/>
</dbReference>
<evidence type="ECO:0000256" key="4">
    <source>
        <dbReference type="ARBA" id="ARBA00022692"/>
    </source>
</evidence>
<comment type="subcellular location">
    <subcellularLocation>
        <location evidence="1">Cell membrane</location>
        <topology evidence="1">Multi-pass membrane protein</topology>
    </subcellularLocation>
</comment>
<dbReference type="Proteomes" id="UP000248745">
    <property type="component" value="Unassembled WGS sequence"/>
</dbReference>
<protein>
    <submittedName>
        <fullName evidence="10">Mechanosensitive ion channel protein</fullName>
    </submittedName>
</protein>
<dbReference type="Pfam" id="PF00924">
    <property type="entry name" value="MS_channel_2nd"/>
    <property type="match status" value="1"/>
</dbReference>
<dbReference type="Pfam" id="PF21082">
    <property type="entry name" value="MS_channel_3rd"/>
    <property type="match status" value="1"/>
</dbReference>
<dbReference type="GO" id="GO:0008381">
    <property type="term" value="F:mechanosensitive monoatomic ion channel activity"/>
    <property type="evidence" value="ECO:0007669"/>
    <property type="project" value="UniProtKB-ARBA"/>
</dbReference>
<proteinExistence type="inferred from homology"/>
<feature type="transmembrane region" description="Helical" evidence="7">
    <location>
        <begin position="637"/>
        <end position="659"/>
    </location>
</feature>
<name>A0A2W2BTS3_9BACT</name>
<sequence length="824" mass="92906">MKITQQYMGRLMWILVWLSSFFIGANVSAQNQDSLKNAAHDSARKAFTERIQEMGRAEAASSIAKYNEGRIHLEQRSVMEELKKTNEKIKIYLQHSIDTASISDDIQSVENYLAIVKEGIVVHRGTAQTQRNLSVSSAIIDQLIGIMGKRKATVDRYASELMGFRDRIDSLSSDSVLYIYPTDTAGLIRYYKKMVVVVKEIAPIDTALNVALSNVQDLQVKTDLVVYELRSSYENIEAEVKKLAANSLNREYPNIWQTPTYSRPFGDIIRFSIAKELLALQFYASDNLPQIFLLLVLIVMSTLFIRRLKLRLKQTGTPKEEIKTKLITRYPLLSAILIVVSIFQFIFITPPFIFSFLIWPVSAVCLTIIFYKYITRFWMIFWIVMVLLFTIACATNMLLQASRVERWIMVILALAGIVYALCVFFSGRSMELREKRILYFIAIFIVTELLALVFNIYGRYNLSKTFLISGYIGIVVAILFLWTVQLINEGLSIATSVYRHPDRQLFYINFNRIGNKSPAFLYVLLIIGWFVVVGRNFYEFKSLAWFTHDFLTKPRSLGNYDFTINGIAIFITILFCSLFLSQIVSFFSVDHSATRTGEQKKGKIGTGSLVLLLRIFIISAGLFLAFAAAGIPLDRITIILGALGVGIGLGLQGLVNNLVSGLVIAFERPVNIGDIIEVHGKLGTMKSIGFRSSIISLSDGACLVIPNGDLLSQHLTNWTMGKNAKRVTLQIGVAYGTDLDQVKNILTGVLKAEEKIMAPPDPIVIAKDFNDSSIDFQVIFWVHHIAQASEVTSDIITRIDKAFKDSGVVIPFPQQDLYIHKIDR</sequence>
<dbReference type="PANTHER" id="PTHR30347">
    <property type="entry name" value="POTASSIUM CHANNEL RELATED"/>
    <property type="match status" value="1"/>
</dbReference>
<dbReference type="InterPro" id="IPR023408">
    <property type="entry name" value="MscS_beta-dom_sf"/>
</dbReference>
<feature type="transmembrane region" description="Helical" evidence="7">
    <location>
        <begin position="288"/>
        <end position="305"/>
    </location>
</feature>
<feature type="domain" description="Mechanosensitive ion channel MscS" evidence="8">
    <location>
        <begin position="654"/>
        <end position="719"/>
    </location>
</feature>
<evidence type="ECO:0000259" key="9">
    <source>
        <dbReference type="Pfam" id="PF21082"/>
    </source>
</evidence>
<dbReference type="Gene3D" id="1.10.287.1260">
    <property type="match status" value="1"/>
</dbReference>
<evidence type="ECO:0000256" key="7">
    <source>
        <dbReference type="SAM" id="Phobius"/>
    </source>
</evidence>
<dbReference type="InterPro" id="IPR010920">
    <property type="entry name" value="LSM_dom_sf"/>
</dbReference>
<evidence type="ECO:0000256" key="1">
    <source>
        <dbReference type="ARBA" id="ARBA00004651"/>
    </source>
</evidence>
<feature type="transmembrane region" description="Helical" evidence="7">
    <location>
        <begin position="407"/>
        <end position="425"/>
    </location>
</feature>
<comment type="caution">
    <text evidence="10">The sequence shown here is derived from an EMBL/GenBank/DDBJ whole genome shotgun (WGS) entry which is preliminary data.</text>
</comment>
<dbReference type="InterPro" id="IPR011066">
    <property type="entry name" value="MscS_channel_C_sf"/>
</dbReference>
<dbReference type="InterPro" id="IPR052702">
    <property type="entry name" value="MscS-like_channel"/>
</dbReference>
<comment type="similarity">
    <text evidence="2">Belongs to the MscS (TC 1.A.23) family.</text>
</comment>
<dbReference type="InterPro" id="IPR011014">
    <property type="entry name" value="MscS_channel_TM-2"/>
</dbReference>
<dbReference type="InterPro" id="IPR049278">
    <property type="entry name" value="MS_channel_C"/>
</dbReference>
<keyword evidence="3" id="KW-1003">Cell membrane</keyword>
<feature type="transmembrane region" description="Helical" evidence="7">
    <location>
        <begin position="470"/>
        <end position="498"/>
    </location>
</feature>
<dbReference type="SUPFAM" id="SSF82861">
    <property type="entry name" value="Mechanosensitive channel protein MscS (YggB), transmembrane region"/>
    <property type="match status" value="1"/>
</dbReference>
<feature type="transmembrane region" description="Helical" evidence="7">
    <location>
        <begin position="326"/>
        <end position="346"/>
    </location>
</feature>
<evidence type="ECO:0000313" key="11">
    <source>
        <dbReference type="Proteomes" id="UP000248745"/>
    </source>
</evidence>
<evidence type="ECO:0000256" key="6">
    <source>
        <dbReference type="ARBA" id="ARBA00023136"/>
    </source>
</evidence>
<dbReference type="Gene3D" id="3.30.70.100">
    <property type="match status" value="1"/>
</dbReference>
<feature type="transmembrane region" description="Helical" evidence="7">
    <location>
        <begin position="352"/>
        <end position="371"/>
    </location>
</feature>
<dbReference type="InterPro" id="IPR006685">
    <property type="entry name" value="MscS_channel_2nd"/>
</dbReference>
<dbReference type="AlphaFoldDB" id="A0A2W2BTS3"/>
<organism evidence="10 11">
    <name type="scientific">Taibaiella soli</name>
    <dbReference type="NCBI Taxonomy" id="1649169"/>
    <lineage>
        <taxon>Bacteria</taxon>
        <taxon>Pseudomonadati</taxon>
        <taxon>Bacteroidota</taxon>
        <taxon>Chitinophagia</taxon>
        <taxon>Chitinophagales</taxon>
        <taxon>Chitinophagaceae</taxon>
        <taxon>Taibaiella</taxon>
    </lineage>
</organism>